<dbReference type="EMBL" id="PJKA01000012">
    <property type="protein sequence ID" value="PNC17860.1"/>
    <property type="molecule type" value="Genomic_DNA"/>
</dbReference>
<organism evidence="1 2">
    <name type="scientific">Akkermansia muciniphila</name>
    <dbReference type="NCBI Taxonomy" id="239935"/>
    <lineage>
        <taxon>Bacteria</taxon>
        <taxon>Pseudomonadati</taxon>
        <taxon>Verrucomicrobiota</taxon>
        <taxon>Verrucomicrobiia</taxon>
        <taxon>Verrucomicrobiales</taxon>
        <taxon>Akkermansiaceae</taxon>
        <taxon>Akkermansia</taxon>
    </lineage>
</organism>
<evidence type="ECO:0008006" key="3">
    <source>
        <dbReference type="Google" id="ProtNLM"/>
    </source>
</evidence>
<dbReference type="AlphaFoldDB" id="A0A2N8HD83"/>
<comment type="caution">
    <text evidence="1">The sequence shown here is derived from an EMBL/GenBank/DDBJ whole genome shotgun (WGS) entry which is preliminary data.</text>
</comment>
<dbReference type="InterPro" id="IPR015915">
    <property type="entry name" value="Kelch-typ_b-propeller"/>
</dbReference>
<proteinExistence type="predicted"/>
<dbReference type="Gene3D" id="2.120.10.80">
    <property type="entry name" value="Kelch-type beta propeller"/>
    <property type="match status" value="1"/>
</dbReference>
<protein>
    <recommendedName>
        <fullName evidence="3">N-acetylneuraminate epimerase</fullName>
    </recommendedName>
</protein>
<sequence length="305" mass="32483">MYAGTHGETMICAGGTNFPDKPMLEGGAKTWTDRIFTLAPEAAAWTEAGTLPRPYAYGSSASIEEGLLCIGGCDKEGHRKDVYLVSAAAGAVTVTPFPPLPIALAYTAAAVLDGKVYLTGGCERPGEQDCTNRMFMLDARQPDRGWQELAPLPGRGRFLHQMAAADGVLYVLGGIGLKEQDGRQARELLTEAWRFTPEHGWSRLPEMPYAIAAAPTPAPVSRTGVIYLLGGDDGSGKKYTPQTNPGFNNQSLCLDTASMTWHDGGSIAAPRAVLPCCAWQGGFAAINGELKPGRRSHEVWGITLS</sequence>
<name>A0A2N8HD83_9BACT</name>
<dbReference type="InterPro" id="IPR056734">
    <property type="entry name" value="NANM"/>
</dbReference>
<reference evidence="1 2" key="1">
    <citation type="journal article" date="2017" name="BMC Genomics">
        <title>Genome sequencing of 39 Akkermansia muciniphila isolates reveals its population structure, genomic and functional diverisity, and global distribution in mammalian gut microbiotas.</title>
        <authorList>
            <person name="Guo X."/>
            <person name="Li S."/>
            <person name="Zhang J."/>
            <person name="Wu F."/>
            <person name="Li X."/>
            <person name="Wu D."/>
            <person name="Zhang M."/>
            <person name="Ou Z."/>
            <person name="Jie Z."/>
            <person name="Yan Q."/>
            <person name="Li P."/>
            <person name="Yi J."/>
            <person name="Peng Y."/>
        </authorList>
    </citation>
    <scope>NUCLEOTIDE SEQUENCE [LARGE SCALE GENOMIC DNA]</scope>
    <source>
        <strain evidence="1 2">GP24</strain>
    </source>
</reference>
<dbReference type="SUPFAM" id="SSF117281">
    <property type="entry name" value="Kelch motif"/>
    <property type="match status" value="1"/>
</dbReference>
<evidence type="ECO:0000313" key="1">
    <source>
        <dbReference type="EMBL" id="PNC17860.1"/>
    </source>
</evidence>
<dbReference type="PANTHER" id="PTHR45632">
    <property type="entry name" value="LD33804P"/>
    <property type="match status" value="1"/>
</dbReference>
<gene>
    <name evidence="1" type="ORF">CXU22_08995</name>
</gene>
<dbReference type="Pfam" id="PF24996">
    <property type="entry name" value="NANM"/>
    <property type="match status" value="1"/>
</dbReference>
<dbReference type="Proteomes" id="UP000236000">
    <property type="component" value="Unassembled WGS sequence"/>
</dbReference>
<accession>A0A2N8HD83</accession>
<evidence type="ECO:0000313" key="2">
    <source>
        <dbReference type="Proteomes" id="UP000236000"/>
    </source>
</evidence>